<sequence length="112" mass="13817">MNMRVFRLVKKYFDRDYSYDAIRHKLKVKLNVEISRRTLERVVAENNLKKRNIEESHIRLETVRVILQELDLVGVERRRRYQMKNREYEVPQPNYIWHCDGHDKLKQFGFPL</sequence>
<protein>
    <submittedName>
        <fullName evidence="1">Uncharacterized protein</fullName>
    </submittedName>
</protein>
<dbReference type="Proteomes" id="UP001239111">
    <property type="component" value="Chromosome 2"/>
</dbReference>
<evidence type="ECO:0000313" key="2">
    <source>
        <dbReference type="Proteomes" id="UP001239111"/>
    </source>
</evidence>
<name>A0ACC2NY94_9HYME</name>
<organism evidence="1 2">
    <name type="scientific">Eretmocerus hayati</name>
    <dbReference type="NCBI Taxonomy" id="131215"/>
    <lineage>
        <taxon>Eukaryota</taxon>
        <taxon>Metazoa</taxon>
        <taxon>Ecdysozoa</taxon>
        <taxon>Arthropoda</taxon>
        <taxon>Hexapoda</taxon>
        <taxon>Insecta</taxon>
        <taxon>Pterygota</taxon>
        <taxon>Neoptera</taxon>
        <taxon>Endopterygota</taxon>
        <taxon>Hymenoptera</taxon>
        <taxon>Apocrita</taxon>
        <taxon>Proctotrupomorpha</taxon>
        <taxon>Chalcidoidea</taxon>
        <taxon>Aphelinidae</taxon>
        <taxon>Aphelininae</taxon>
        <taxon>Eretmocerus</taxon>
    </lineage>
</organism>
<gene>
    <name evidence="1" type="ORF">QAD02_011917</name>
</gene>
<keyword evidence="2" id="KW-1185">Reference proteome</keyword>
<reference evidence="1" key="1">
    <citation type="submission" date="2023-04" db="EMBL/GenBank/DDBJ databases">
        <title>A chromosome-level genome assembly of the parasitoid wasp Eretmocerus hayati.</title>
        <authorList>
            <person name="Zhong Y."/>
            <person name="Liu S."/>
            <person name="Liu Y."/>
        </authorList>
    </citation>
    <scope>NUCLEOTIDE SEQUENCE</scope>
    <source>
        <strain evidence="1">ZJU_SS_LIU_2023</strain>
    </source>
</reference>
<dbReference type="EMBL" id="CM056742">
    <property type="protein sequence ID" value="KAJ8676131.1"/>
    <property type="molecule type" value="Genomic_DNA"/>
</dbReference>
<evidence type="ECO:0000313" key="1">
    <source>
        <dbReference type="EMBL" id="KAJ8676131.1"/>
    </source>
</evidence>
<comment type="caution">
    <text evidence="1">The sequence shown here is derived from an EMBL/GenBank/DDBJ whole genome shotgun (WGS) entry which is preliminary data.</text>
</comment>
<accession>A0ACC2NY94</accession>
<proteinExistence type="predicted"/>